<proteinExistence type="predicted"/>
<comment type="caution">
    <text evidence="1">The sequence shown here is derived from an EMBL/GenBank/DDBJ whole genome shotgun (WGS) entry which is preliminary data.</text>
</comment>
<evidence type="ECO:0000313" key="1">
    <source>
        <dbReference type="EMBL" id="MET4576577.1"/>
    </source>
</evidence>
<dbReference type="Proteomes" id="UP001549320">
    <property type="component" value="Unassembled WGS sequence"/>
</dbReference>
<dbReference type="PIRSF" id="PIRSF032131">
    <property type="entry name" value="UCP032131"/>
    <property type="match status" value="1"/>
</dbReference>
<evidence type="ECO:0008006" key="3">
    <source>
        <dbReference type="Google" id="ProtNLM"/>
    </source>
</evidence>
<reference evidence="1 2" key="1">
    <citation type="submission" date="2024-06" db="EMBL/GenBank/DDBJ databases">
        <title>Sorghum-associated microbial communities from plants grown in Nebraska, USA.</title>
        <authorList>
            <person name="Schachtman D."/>
        </authorList>
    </citation>
    <scope>NUCLEOTIDE SEQUENCE [LARGE SCALE GENOMIC DNA]</scope>
    <source>
        <strain evidence="1 2">2709</strain>
    </source>
</reference>
<keyword evidence="2" id="KW-1185">Reference proteome</keyword>
<dbReference type="Pfam" id="PF06676">
    <property type="entry name" value="DUF1178"/>
    <property type="match status" value="1"/>
</dbReference>
<dbReference type="EMBL" id="JBEPSH010000003">
    <property type="protein sequence ID" value="MET4576577.1"/>
    <property type="molecule type" value="Genomic_DNA"/>
</dbReference>
<name>A0ABV2Q6N8_9BURK</name>
<accession>A0ABV2Q6N8</accession>
<protein>
    <recommendedName>
        <fullName evidence="3">DUF1178 family protein</fullName>
    </recommendedName>
</protein>
<gene>
    <name evidence="1" type="ORF">ABIE13_001686</name>
</gene>
<organism evidence="1 2">
    <name type="scientific">Ottowia thiooxydans</name>
    <dbReference type="NCBI Taxonomy" id="219182"/>
    <lineage>
        <taxon>Bacteria</taxon>
        <taxon>Pseudomonadati</taxon>
        <taxon>Pseudomonadota</taxon>
        <taxon>Betaproteobacteria</taxon>
        <taxon>Burkholderiales</taxon>
        <taxon>Comamonadaceae</taxon>
        <taxon>Ottowia</taxon>
    </lineage>
</organism>
<dbReference type="RefSeq" id="WP_354442649.1">
    <property type="nucleotide sequence ID" value="NZ_JBEPSH010000003.1"/>
</dbReference>
<evidence type="ECO:0000313" key="2">
    <source>
        <dbReference type="Proteomes" id="UP001549320"/>
    </source>
</evidence>
<dbReference type="InterPro" id="IPR009562">
    <property type="entry name" value="DUF1178"/>
</dbReference>
<sequence>MKVFDLQCAHGHVFEGWFSSEDDYQNQISSHLLACPMCSETSVTKLPSAPRLNFGAAGTDSPTAESVKTPSADATAESVAALPAAALQAAWMQMVRRVVANTEDVGERFAEEARRIHYGEADERGIRGQASKEETEALLDEGIAVVPLPVPHGFKETLQ</sequence>